<dbReference type="PANTHER" id="PTHR37746">
    <property type="entry name" value="TRANSMEMBRANE PROTEIN"/>
    <property type="match status" value="1"/>
</dbReference>
<dbReference type="AlphaFoldDB" id="A0A484MNB7"/>
<protein>
    <submittedName>
        <fullName evidence="3">Uncharacterized protein</fullName>
    </submittedName>
</protein>
<feature type="region of interest" description="Disordered" evidence="1">
    <location>
        <begin position="54"/>
        <end position="86"/>
    </location>
</feature>
<keyword evidence="4" id="KW-1185">Reference proteome</keyword>
<keyword evidence="2" id="KW-0812">Transmembrane</keyword>
<evidence type="ECO:0000313" key="3">
    <source>
        <dbReference type="EMBL" id="VFQ89548.1"/>
    </source>
</evidence>
<feature type="transmembrane region" description="Helical" evidence="2">
    <location>
        <begin position="26"/>
        <end position="47"/>
    </location>
</feature>
<gene>
    <name evidence="3" type="ORF">CCAM_LOCUS31324</name>
</gene>
<evidence type="ECO:0000256" key="2">
    <source>
        <dbReference type="SAM" id="Phobius"/>
    </source>
</evidence>
<keyword evidence="2" id="KW-0472">Membrane</keyword>
<dbReference type="Proteomes" id="UP000595140">
    <property type="component" value="Unassembled WGS sequence"/>
</dbReference>
<evidence type="ECO:0000313" key="4">
    <source>
        <dbReference type="Proteomes" id="UP000595140"/>
    </source>
</evidence>
<feature type="region of interest" description="Disordered" evidence="1">
    <location>
        <begin position="126"/>
        <end position="159"/>
    </location>
</feature>
<keyword evidence="2" id="KW-1133">Transmembrane helix</keyword>
<name>A0A484MNB7_9ASTE</name>
<accession>A0A484MNB7</accession>
<dbReference type="EMBL" id="OOIL02003813">
    <property type="protein sequence ID" value="VFQ89548.1"/>
    <property type="molecule type" value="Genomic_DNA"/>
</dbReference>
<proteinExistence type="predicted"/>
<dbReference type="PANTHER" id="PTHR37746:SF1">
    <property type="entry name" value="TRANSMEMBRANE PROTEIN"/>
    <property type="match status" value="1"/>
</dbReference>
<feature type="compositionally biased region" description="Low complexity" evidence="1">
    <location>
        <begin position="62"/>
        <end position="75"/>
    </location>
</feature>
<sequence>MALFSSIVALSVLVFLYSPSPLRGPFLSPLLLLLSNAALFICLRRLAASRVTARSDKTDPGPRVSSAARPSSSLLNPRDSLPDPIREEDPFVEWDLRSPLAAIDEEECCYDDVFLGRCDVGRCYPETDSDDYSSSDGDFSDTGEWEGSGRWEEEEEEREGMMIEIKLEWKEEVGEEDNLIEIDLSPKAVGFCDDEISD</sequence>
<reference evidence="3 4" key="1">
    <citation type="submission" date="2018-04" db="EMBL/GenBank/DDBJ databases">
        <authorList>
            <person name="Vogel A."/>
        </authorList>
    </citation>
    <scope>NUCLEOTIDE SEQUENCE [LARGE SCALE GENOMIC DNA]</scope>
</reference>
<organism evidence="3 4">
    <name type="scientific">Cuscuta campestris</name>
    <dbReference type="NCBI Taxonomy" id="132261"/>
    <lineage>
        <taxon>Eukaryota</taxon>
        <taxon>Viridiplantae</taxon>
        <taxon>Streptophyta</taxon>
        <taxon>Embryophyta</taxon>
        <taxon>Tracheophyta</taxon>
        <taxon>Spermatophyta</taxon>
        <taxon>Magnoliopsida</taxon>
        <taxon>eudicotyledons</taxon>
        <taxon>Gunneridae</taxon>
        <taxon>Pentapetalae</taxon>
        <taxon>asterids</taxon>
        <taxon>lamiids</taxon>
        <taxon>Solanales</taxon>
        <taxon>Convolvulaceae</taxon>
        <taxon>Cuscuteae</taxon>
        <taxon>Cuscuta</taxon>
        <taxon>Cuscuta subgen. Grammica</taxon>
        <taxon>Cuscuta sect. Cleistogrammica</taxon>
    </lineage>
</organism>
<evidence type="ECO:0000256" key="1">
    <source>
        <dbReference type="SAM" id="MobiDB-lite"/>
    </source>
</evidence>
<feature type="compositionally biased region" description="Acidic residues" evidence="1">
    <location>
        <begin position="127"/>
        <end position="144"/>
    </location>
</feature>